<evidence type="ECO:0000313" key="6">
    <source>
        <dbReference type="Proteomes" id="UP000202420"/>
    </source>
</evidence>
<evidence type="ECO:0000259" key="3">
    <source>
        <dbReference type="PROSITE" id="PS50054"/>
    </source>
</evidence>
<keyword evidence="1" id="KW-0378">Hydrolase</keyword>
<dbReference type="CDD" id="cd14498">
    <property type="entry name" value="DSP"/>
    <property type="match status" value="1"/>
</dbReference>
<dbReference type="OrthoDB" id="10824at10239"/>
<gene>
    <name evidence="5" type="primary">Z219L</name>
    <name evidence="5" type="ORF">ATCV1_Z219L</name>
</gene>
<feature type="domain" description="Tyrosine specific protein phosphatases" evidence="4">
    <location>
        <begin position="81"/>
        <end position="140"/>
    </location>
</feature>
<dbReference type="GeneID" id="5470864"/>
<reference evidence="5 6" key="1">
    <citation type="submission" date="2006-09" db="EMBL/GenBank/DDBJ databases">
        <title>Sequence and annotation of the 288-kb ATCV-1 virus that infects an endosymbiotic Chlorella strain of the heliozoon Acanthocystis turfacea.</title>
        <authorList>
            <person name="Fitzgerald L.A."/>
            <person name="Graves M.V."/>
            <person name="Li X."/>
            <person name="Pfitzner A.J.P."/>
            <person name="Hartigan J."/>
            <person name="Van Etten J.L."/>
        </authorList>
    </citation>
    <scope>NUCLEOTIDE SEQUENCE [LARGE SCALE GENOMIC DNA]</scope>
    <source>
        <strain evidence="5 6">ATCV-1</strain>
    </source>
</reference>
<sequence length="191" mass="21565">MTTSNKNSKFISFQGELYYPPKRITNHVWIGSRATAADPVFLKKNDIKFVVNCTKDVPKYSDIPMLRVPVNDSAQDADKMGKFLKMASLAIRDVTRYNGNVLIHCYAGMNRSATVTAAYLMTIKGLTAQQAIDIIKKKKPETFTPMNFRPALKSYEETLKKNGVLAKKPVASVKKENFRNVKKNNTVKKKK</sequence>
<dbReference type="GO" id="GO:0008330">
    <property type="term" value="F:protein tyrosine/threonine phosphatase activity"/>
    <property type="evidence" value="ECO:0007669"/>
    <property type="project" value="TreeGrafter"/>
</dbReference>
<keyword evidence="6" id="KW-1185">Reference proteome</keyword>
<dbReference type="PANTHER" id="PTHR10159">
    <property type="entry name" value="DUAL SPECIFICITY PROTEIN PHOSPHATASE"/>
    <property type="match status" value="1"/>
</dbReference>
<dbReference type="PROSITE" id="PS50054">
    <property type="entry name" value="TYR_PHOSPHATASE_DUAL"/>
    <property type="match status" value="1"/>
</dbReference>
<dbReference type="KEGG" id="vg:5470864"/>
<dbReference type="RefSeq" id="YP_001426700.1">
    <property type="nucleotide sequence ID" value="NC_008724.1"/>
</dbReference>
<dbReference type="SUPFAM" id="SSF52799">
    <property type="entry name" value="(Phosphotyrosine protein) phosphatases II"/>
    <property type="match status" value="1"/>
</dbReference>
<dbReference type="Proteomes" id="UP000202420">
    <property type="component" value="Segment"/>
</dbReference>
<name>A7K8H9_9PHYC</name>
<dbReference type="SMART" id="SM00195">
    <property type="entry name" value="DSPc"/>
    <property type="match status" value="1"/>
</dbReference>
<dbReference type="PROSITE" id="PS50056">
    <property type="entry name" value="TYR_PHOSPHATASE_2"/>
    <property type="match status" value="1"/>
</dbReference>
<dbReference type="InterPro" id="IPR029021">
    <property type="entry name" value="Prot-tyrosine_phosphatase-like"/>
</dbReference>
<accession>A7K8H9</accession>
<dbReference type="GO" id="GO:0033550">
    <property type="term" value="F:MAP kinase tyrosine phosphatase activity"/>
    <property type="evidence" value="ECO:0007669"/>
    <property type="project" value="TreeGrafter"/>
</dbReference>
<keyword evidence="2" id="KW-0904">Protein phosphatase</keyword>
<dbReference type="PANTHER" id="PTHR10159:SF511">
    <property type="entry name" value="DUAL SPECIFICITY PROTEIN PHOSPHATASE 1"/>
    <property type="match status" value="1"/>
</dbReference>
<dbReference type="GO" id="GO:0017017">
    <property type="term" value="F:MAP kinase tyrosine/serine/threonine phosphatase activity"/>
    <property type="evidence" value="ECO:0007669"/>
    <property type="project" value="TreeGrafter"/>
</dbReference>
<organism evidence="5 6">
    <name type="scientific">Chlorovirus heliozoae</name>
    <dbReference type="NCBI Taxonomy" id="322019"/>
    <lineage>
        <taxon>Viruses</taxon>
        <taxon>Varidnaviria</taxon>
        <taxon>Bamfordvirae</taxon>
        <taxon>Nucleocytoviricota</taxon>
        <taxon>Megaviricetes</taxon>
        <taxon>Algavirales</taxon>
        <taxon>Phycodnaviridae</taxon>
        <taxon>Chlorovirus</taxon>
    </lineage>
</organism>
<dbReference type="EMBL" id="EF101928">
    <property type="protein sequence ID" value="ABT16353.1"/>
    <property type="molecule type" value="Genomic_DNA"/>
</dbReference>
<feature type="domain" description="Tyrosine-protein phosphatase" evidence="3">
    <location>
        <begin position="20"/>
        <end position="161"/>
    </location>
</feature>
<evidence type="ECO:0000259" key="4">
    <source>
        <dbReference type="PROSITE" id="PS50056"/>
    </source>
</evidence>
<dbReference type="InterPro" id="IPR016130">
    <property type="entry name" value="Tyr_Pase_AS"/>
</dbReference>
<proteinExistence type="predicted"/>
<dbReference type="Pfam" id="PF00782">
    <property type="entry name" value="DSPc"/>
    <property type="match status" value="1"/>
</dbReference>
<dbReference type="InterPro" id="IPR020422">
    <property type="entry name" value="TYR_PHOSPHATASE_DUAL_dom"/>
</dbReference>
<dbReference type="InterPro" id="IPR000340">
    <property type="entry name" value="Dual-sp_phosphatase_cat-dom"/>
</dbReference>
<evidence type="ECO:0000256" key="2">
    <source>
        <dbReference type="ARBA" id="ARBA00022912"/>
    </source>
</evidence>
<dbReference type="PROSITE" id="PS00383">
    <property type="entry name" value="TYR_PHOSPHATASE_1"/>
    <property type="match status" value="1"/>
</dbReference>
<dbReference type="InterPro" id="IPR000387">
    <property type="entry name" value="Tyr_Pase_dom"/>
</dbReference>
<dbReference type="Gene3D" id="3.90.190.10">
    <property type="entry name" value="Protein tyrosine phosphatase superfamily"/>
    <property type="match status" value="1"/>
</dbReference>
<evidence type="ECO:0000256" key="1">
    <source>
        <dbReference type="ARBA" id="ARBA00022801"/>
    </source>
</evidence>
<protein>
    <submittedName>
        <fullName evidence="5">Uncharacterized protein Z219L</fullName>
    </submittedName>
</protein>
<evidence type="ECO:0000313" key="5">
    <source>
        <dbReference type="EMBL" id="ABT16353.1"/>
    </source>
</evidence>